<protein>
    <recommendedName>
        <fullName evidence="4">Secreted protein</fullName>
    </recommendedName>
</protein>
<comment type="caution">
    <text evidence="2">The sequence shown here is derived from an EMBL/GenBank/DDBJ whole genome shotgun (WGS) entry which is preliminary data.</text>
</comment>
<proteinExistence type="predicted"/>
<keyword evidence="3" id="KW-1185">Reference proteome</keyword>
<dbReference type="EMBL" id="JAGKHQ010000018">
    <property type="protein sequence ID" value="KAG7487143.1"/>
    <property type="molecule type" value="Genomic_DNA"/>
</dbReference>
<reference evidence="2 3" key="1">
    <citation type="journal article" date="2021" name="Sci. Rep.">
        <title>Chromosome anchoring in Senegalese sole (Solea senegalensis) reveals sex-associated markers and genome rearrangements in flatfish.</title>
        <authorList>
            <person name="Guerrero-Cozar I."/>
            <person name="Gomez-Garrido J."/>
            <person name="Berbel C."/>
            <person name="Martinez-Blanch J.F."/>
            <person name="Alioto T."/>
            <person name="Claros M.G."/>
            <person name="Gagnaire P.A."/>
            <person name="Manchado M."/>
        </authorList>
    </citation>
    <scope>NUCLEOTIDE SEQUENCE [LARGE SCALE GENOMIC DNA]</scope>
    <source>
        <strain evidence="2">Sse05_10M</strain>
    </source>
</reference>
<sequence>MEGGGDSIFLLLLCLEFLARCPAANRKVVKSPSERHRPNKTIRHRLCDSNKFVAVVFFGLCSREIRRWEESSREMSFTRADRSFSPCRVYLKSRESSSSTLHAI</sequence>
<accession>A0AAV6QFG3</accession>
<feature type="signal peptide" evidence="1">
    <location>
        <begin position="1"/>
        <end position="23"/>
    </location>
</feature>
<feature type="chain" id="PRO_5043507310" description="Secreted protein" evidence="1">
    <location>
        <begin position="24"/>
        <end position="104"/>
    </location>
</feature>
<evidence type="ECO:0000256" key="1">
    <source>
        <dbReference type="SAM" id="SignalP"/>
    </source>
</evidence>
<evidence type="ECO:0000313" key="2">
    <source>
        <dbReference type="EMBL" id="KAG7487143.1"/>
    </source>
</evidence>
<evidence type="ECO:0008006" key="4">
    <source>
        <dbReference type="Google" id="ProtNLM"/>
    </source>
</evidence>
<dbReference type="Proteomes" id="UP000693946">
    <property type="component" value="Linkage Group LG6"/>
</dbReference>
<organism evidence="2 3">
    <name type="scientific">Solea senegalensis</name>
    <name type="common">Senegalese sole</name>
    <dbReference type="NCBI Taxonomy" id="28829"/>
    <lineage>
        <taxon>Eukaryota</taxon>
        <taxon>Metazoa</taxon>
        <taxon>Chordata</taxon>
        <taxon>Craniata</taxon>
        <taxon>Vertebrata</taxon>
        <taxon>Euteleostomi</taxon>
        <taxon>Actinopterygii</taxon>
        <taxon>Neopterygii</taxon>
        <taxon>Teleostei</taxon>
        <taxon>Neoteleostei</taxon>
        <taxon>Acanthomorphata</taxon>
        <taxon>Carangaria</taxon>
        <taxon>Pleuronectiformes</taxon>
        <taxon>Pleuronectoidei</taxon>
        <taxon>Soleidae</taxon>
        <taxon>Solea</taxon>
    </lineage>
</organism>
<dbReference type="AlphaFoldDB" id="A0AAV6QFG3"/>
<evidence type="ECO:0000313" key="3">
    <source>
        <dbReference type="Proteomes" id="UP000693946"/>
    </source>
</evidence>
<name>A0AAV6QFG3_SOLSE</name>
<keyword evidence="1" id="KW-0732">Signal</keyword>
<gene>
    <name evidence="2" type="ORF">JOB18_047483</name>
</gene>